<dbReference type="Pfam" id="PF14228">
    <property type="entry name" value="MOR2-PAG1_mid"/>
    <property type="match status" value="3"/>
</dbReference>
<dbReference type="InterPro" id="IPR025614">
    <property type="entry name" value="Cell_morpho_N"/>
</dbReference>
<keyword evidence="5 10" id="KW-0663">Pyridoxal phosphate</keyword>
<dbReference type="GO" id="GO:0005933">
    <property type="term" value="C:cellular bud"/>
    <property type="evidence" value="ECO:0007669"/>
    <property type="project" value="EnsemblFungi"/>
</dbReference>
<dbReference type="GO" id="GO:0043332">
    <property type="term" value="C:mating projection tip"/>
    <property type="evidence" value="ECO:0007669"/>
    <property type="project" value="EnsemblFungi"/>
</dbReference>
<dbReference type="PROSITE" id="PS51371">
    <property type="entry name" value="CBS"/>
    <property type="match status" value="1"/>
</dbReference>
<reference evidence="14" key="1">
    <citation type="submission" date="2016-05" db="EMBL/GenBank/DDBJ databases">
        <title>Comparative genomics of biotechnologically important yeasts.</title>
        <authorList>
            <consortium name="DOE Joint Genome Institute"/>
            <person name="Riley R."/>
            <person name="Haridas S."/>
            <person name="Wolfe K.H."/>
            <person name="Lopes M.R."/>
            <person name="Hittinger C.T."/>
            <person name="Goker M."/>
            <person name="Salamov A."/>
            <person name="Wisecaver J."/>
            <person name="Long T.M."/>
            <person name="Aerts A.L."/>
            <person name="Barry K."/>
            <person name="Choi C."/>
            <person name="Clum A."/>
            <person name="Coughlan A.Y."/>
            <person name="Deshpande S."/>
            <person name="Douglass A.P."/>
            <person name="Hanson S.J."/>
            <person name="Klenk H.-P."/>
            <person name="Labutti K."/>
            <person name="Lapidus A."/>
            <person name="Lindquist E."/>
            <person name="Lipzen A."/>
            <person name="Meier-Kolthoff J.P."/>
            <person name="Ohm R.A."/>
            <person name="Otillar R.P."/>
            <person name="Pangilinan J."/>
            <person name="Peng Y."/>
            <person name="Rokas A."/>
            <person name="Rosa C.A."/>
            <person name="Scheuner C."/>
            <person name="Sibirny A.A."/>
            <person name="Slot J.C."/>
            <person name="Stielow J.B."/>
            <person name="Sun H."/>
            <person name="Kurtzman C.P."/>
            <person name="Blackwell M."/>
            <person name="Grigoriev I.V."/>
            <person name="Jeffries T.W."/>
        </authorList>
    </citation>
    <scope>NUCLEOTIDE SEQUENCE [LARGE SCALE GENOMIC DNA]</scope>
    <source>
        <strain evidence="14">NRRL Y-12698</strain>
    </source>
</reference>
<evidence type="ECO:0000256" key="4">
    <source>
        <dbReference type="ARBA" id="ARBA00012041"/>
    </source>
</evidence>
<feature type="region of interest" description="Disordered" evidence="11">
    <location>
        <begin position="217"/>
        <end position="251"/>
    </location>
</feature>
<dbReference type="SUPFAM" id="SSF54631">
    <property type="entry name" value="CBS-domain pair"/>
    <property type="match status" value="1"/>
</dbReference>
<dbReference type="UniPathway" id="UPA00136">
    <property type="reaction ID" value="UER00201"/>
</dbReference>
<evidence type="ECO:0000313" key="13">
    <source>
        <dbReference type="EMBL" id="ODQ79259.1"/>
    </source>
</evidence>
<evidence type="ECO:0000256" key="8">
    <source>
        <dbReference type="ARBA" id="ARBA00047490"/>
    </source>
</evidence>
<dbReference type="Gene3D" id="3.10.580.10">
    <property type="entry name" value="CBS-domain"/>
    <property type="match status" value="1"/>
</dbReference>
<organism evidence="13 14">
    <name type="scientific">Babjeviella inositovora NRRL Y-12698</name>
    <dbReference type="NCBI Taxonomy" id="984486"/>
    <lineage>
        <taxon>Eukaryota</taxon>
        <taxon>Fungi</taxon>
        <taxon>Dikarya</taxon>
        <taxon>Ascomycota</taxon>
        <taxon>Saccharomycotina</taxon>
        <taxon>Pichiomycetes</taxon>
        <taxon>Serinales incertae sedis</taxon>
        <taxon>Babjeviella</taxon>
    </lineage>
</organism>
<comment type="pathway">
    <text evidence="2">Amino-acid biosynthesis; L-cysteine biosynthesis; L-cysteine from L-homocysteine and L-serine: step 1/2.</text>
</comment>
<evidence type="ECO:0000256" key="10">
    <source>
        <dbReference type="RuleBase" id="RU361204"/>
    </source>
</evidence>
<dbReference type="GO" id="GO:0000131">
    <property type="term" value="C:incipient cellular bud site"/>
    <property type="evidence" value="ECO:0007669"/>
    <property type="project" value="EnsemblFungi"/>
</dbReference>
<dbReference type="Proteomes" id="UP000094336">
    <property type="component" value="Unassembled WGS sequence"/>
</dbReference>
<comment type="catalytic activity">
    <reaction evidence="8 10">
        <text>L-homocysteine + L-serine = L,L-cystathionine + H2O</text>
        <dbReference type="Rhea" id="RHEA:10112"/>
        <dbReference type="ChEBI" id="CHEBI:15377"/>
        <dbReference type="ChEBI" id="CHEBI:33384"/>
        <dbReference type="ChEBI" id="CHEBI:58161"/>
        <dbReference type="ChEBI" id="CHEBI:58199"/>
        <dbReference type="EC" id="4.2.1.22"/>
    </reaction>
</comment>
<gene>
    <name evidence="13" type="ORF">BABINDRAFT_8836</name>
</gene>
<dbReference type="InterPro" id="IPR046342">
    <property type="entry name" value="CBS_dom_sf"/>
</dbReference>
<dbReference type="FunFam" id="3.40.50.1100:FF:000003">
    <property type="entry name" value="Cystathionine beta-synthase"/>
    <property type="match status" value="1"/>
</dbReference>
<dbReference type="GeneID" id="30150717"/>
<dbReference type="SUPFAM" id="SSF48371">
    <property type="entry name" value="ARM repeat"/>
    <property type="match status" value="2"/>
</dbReference>
<dbReference type="Pfam" id="PF00571">
    <property type="entry name" value="CBS"/>
    <property type="match status" value="1"/>
</dbReference>
<dbReference type="OrthoDB" id="6287725at2759"/>
<dbReference type="STRING" id="984486.A0A1E3QNH5"/>
<dbReference type="FunFam" id="3.40.50.1100:FF:000118">
    <property type="entry name" value="Related to CYS4-cystathionine beta-synthase"/>
    <property type="match status" value="1"/>
</dbReference>
<dbReference type="GO" id="GO:0006535">
    <property type="term" value="P:cysteine biosynthetic process from serine"/>
    <property type="evidence" value="ECO:0007669"/>
    <property type="project" value="UniProtKB-UniRule"/>
</dbReference>
<evidence type="ECO:0000313" key="14">
    <source>
        <dbReference type="Proteomes" id="UP000094336"/>
    </source>
</evidence>
<evidence type="ECO:0000256" key="6">
    <source>
        <dbReference type="ARBA" id="ARBA00023122"/>
    </source>
</evidence>
<dbReference type="GO" id="GO:0004122">
    <property type="term" value="F:cystathionine beta-synthase activity"/>
    <property type="evidence" value="ECO:0007669"/>
    <property type="project" value="UniProtKB-UniRule"/>
</dbReference>
<dbReference type="InterPro" id="IPR001926">
    <property type="entry name" value="TrpB-like_PALP"/>
</dbReference>
<evidence type="ECO:0000256" key="11">
    <source>
        <dbReference type="SAM" id="MobiDB-lite"/>
    </source>
</evidence>
<comment type="cofactor">
    <cofactor evidence="1 10">
        <name>pyridoxal 5'-phosphate</name>
        <dbReference type="ChEBI" id="CHEBI:597326"/>
    </cofactor>
</comment>
<dbReference type="PROSITE" id="PS00901">
    <property type="entry name" value="CYS_SYNTHASE"/>
    <property type="match status" value="1"/>
</dbReference>
<feature type="domain" description="CBS" evidence="12">
    <location>
        <begin position="2582"/>
        <end position="2639"/>
    </location>
</feature>
<dbReference type="SUPFAM" id="SSF53686">
    <property type="entry name" value="Tryptophan synthase beta subunit-like PLP-dependent enzymes"/>
    <property type="match status" value="1"/>
</dbReference>
<dbReference type="EMBL" id="KV454433">
    <property type="protein sequence ID" value="ODQ79259.1"/>
    <property type="molecule type" value="Genomic_DNA"/>
</dbReference>
<proteinExistence type="inferred from homology"/>
<evidence type="ECO:0000256" key="2">
    <source>
        <dbReference type="ARBA" id="ARBA00005003"/>
    </source>
</evidence>
<dbReference type="InterPro" id="IPR016024">
    <property type="entry name" value="ARM-type_fold"/>
</dbReference>
<dbReference type="InterPro" id="IPR039867">
    <property type="entry name" value="Furry/Tao3/Mor2"/>
</dbReference>
<dbReference type="PANTHER" id="PTHR12295:SF30">
    <property type="entry name" value="PROTEIN FURRY"/>
    <property type="match status" value="1"/>
</dbReference>
<dbReference type="InterPro" id="IPR001216">
    <property type="entry name" value="P-phosphate_BS"/>
</dbReference>
<dbReference type="CDD" id="cd01561">
    <property type="entry name" value="CBS_like"/>
    <property type="match status" value="1"/>
</dbReference>
<evidence type="ECO:0000259" key="12">
    <source>
        <dbReference type="PROSITE" id="PS51371"/>
    </source>
</evidence>
<evidence type="ECO:0000256" key="5">
    <source>
        <dbReference type="ARBA" id="ARBA00022898"/>
    </source>
</evidence>
<keyword evidence="10" id="KW-0456">Lyase</keyword>
<dbReference type="PANTHER" id="PTHR12295">
    <property type="entry name" value="FURRY-RELATED"/>
    <property type="match status" value="1"/>
</dbReference>
<dbReference type="Pfam" id="PF14225">
    <property type="entry name" value="MOR2-PAG1_C"/>
    <property type="match status" value="1"/>
</dbReference>
<dbReference type="GO" id="GO:0005938">
    <property type="term" value="C:cell cortex"/>
    <property type="evidence" value="ECO:0007669"/>
    <property type="project" value="TreeGrafter"/>
</dbReference>
<dbReference type="InterPro" id="IPR036052">
    <property type="entry name" value="TrpB-like_PALP_sf"/>
</dbReference>
<name>A0A1E3QNH5_9ASCO</name>
<sequence>MSYTPPLQIEIPDAEEPYYPPMPPGAQIEIPEMTFVATPYQPQPLALPEATPRHSTSIRASTLLRSSSITSTTSRRLTLSDGQEVAAVKKSLATDPKTPAEYTLHILFTQFVRHAERKLNLCLNYPLDTELPVVELLAEGVDPEFDSIIASLGYIARRKPKPVIDSVMFWRKSKLEVSVMAANAVEKNLGLAKTLQQQLHKSALPLPSPSTQLSLLKRHTSRGPSRAPSVSSLPFQRHKRNNSSKSSINLKNITDDTDLTRKQQILELQLQTSRETAVQADRKSLVSIYILCRVLIEVIKQTPTDAIGDDLGDKLEEIVYTQLKTTDPQALGSLIRSANWNLFAELLGHMSEKRFLSVSDRFIADLEKIPQAVAPGDEPRLQLLIHGMRYLRMTNYPLDCFEDSAEFLQSVSKFYSRCANEAITATYSEVLTHLLLSLADVLTAEANHPTWVAAVLAIYTRSSGLAALLGPWTTSFTLLLSSLAVAPKEIFLANWMKLIETHSAKLKPKTPLSSKAVYVTALARLMWVFLYRCPESLNQTVRCFDQLYKMLNLTTTNRKQQWLTADLALLQPLVQLLRAVGFSNLTYALEDVLLPMFRLAFSSGLEGMAQERLLLVIRLYVSILADMEAKQRPPFPTDEVIASVLHKPRTASTGADFFVRGSHNAVTHEEFCKHLAQLFLVLDASVGANSSESTQKLSTAPFASFHFGSDSNVQTTRNLNTELFASVLEVVPWCLTGLSSLPFKKLVDILLRNAIHSDVRVSTAATNTLRALASRRNPTALVTTFAQLAFCLEDTPHPAYMADYSTSTAYQRLLTLYVDLLQCWLAGFESTDDAVDSEMPTNDIRAATERRRLTDELEWKSIANVIEELEGNGLFFLCSHDSSIRHLGVTILRIVTRFDDVIFESTTSEKVDRSHRRSSSKFAADVGVRIIDVLEDADFVELIEPVKELLSMPERSKIAKLVSKPRRDTLLRLAESDYGVDTAIWFRLFPQIVVLCFERSPVSVALCRSIVCGRLVQIHETVCLYADARSGARSFDFPPEILVQQWKLYLVFACCALTSTSEDTLAVVPRLRKPARITSAVSIFKMVIPLLRSDQMLVRDAVISGLSSVNLNVFRNLLESFGPVISAWESQSAGEGLENRMKVEMTHILQNVTTRARGDALLFADEWTVLKLVDFLTFMTGFLHEQSVQVRFEFQTLRRYFCRLLENVYTGVAASERTTWFPFAARVRCYGFLEEWCGYGQYAQLSHERYNFMVKQVTAAAQTGLNAAIEIERGQLEYASVSCMAALCADIADGAGAKPASFDIPDLLAWIGALLSSGNDRIHEQGRRALQSVVALADANMAIIDHAIRQCYVPGHPEATESYFITLADAIVADPAYPCSLYQLLPLALFCAASDTATVRHRAARLLVYTEQRFYAGQVDDFSESICCETKAVYKRAFFNAATSFAAVARESFKIILELTMVFHIVEPRARRDVLAILLPWVQAVELQAEDGVVDVKSQMVLNNLFEITVKYSDVIQNEVEALWVALGNGHANNTGIVLRFLTASATERRKTVFVEYARLVVVYLAFTQTGSAIVETLIANLEPKAMIPPHPKPVERVQSTSDLPYIADLGLILNQGKEAVLSLGQVSLVFLVDLLAIPSEIPRAKVPLLLHVAFALLDHYLPVVQQQAAEMVAHVLYTLARDAPRTKETIALLRQGRSDLPDALRVRALWVYDDLHRDRNGATTPKSMDLLVRATLAILQPTIPSLQDEWSRVSLVWSTTCAVRHIACRSFQVFRLLLSFLDQGMLRDMLHRLSNTISDETPDIQGFAMQILMTLNAICAELDSAQLIEFPQLFWLGVACLSTVHEPEFLEVLSALSKFISKIDLDSQDTVNCLVSTFPPKWEGKFEGLQPLVMVGLRSAASHDAALRFLDRLNRLQDSEIIAAGSSRLLLAVLANLPRMLHAMDAVLPELAEATATMVAMCERFAAPDLSRLLTSYAKGRFRSKKDFVAQIVAVIRKYFFPQYEAQTLVVLLGFLSNNTRWVKLETMELLKSMLPYVDFQREEFLGVGADLISPLLRLLLSDYAGPALEVLDEASSISGSQLDKAVLRMSLGNHTIRKEYEKTATLFGIPDETGWAIPMPAVTAATTRNNVHAVFSTCVVAAVETAGGTEEIEFHTEDYAFEDVASVTEEPDALSHMWAALDSFDSFFARDSPTAFDAPQMYDKNVSQILNRSLARTPSNTSFKQSLADSFDGPLPAPVQQPESALDLIGSTPLIRLNKIPQSLGIKCNILAKCEFFNAGGSIKDRIAKRMVEEAEASGLIKPGYTLIEPTSGNTGIGLALMGAVKGYRTIITLPEKMSNEKVAVLKALGAEIVRTPTEAAWDAPESHIGVAKKLNAEIPNSVILDQYSNVNNPDAHYYTTGYEIYQQTEGKITALVAGAGTGGTITGIAKYLKEQNPAIRVVAADPHGSILAVPESLNTSTDPYMVEGIGYDFIPDVLQRDVVDEWIKTDDTESFHYARRLIKEEGLLVGGSSGTALAAALKVAETLTENDTLVVVFPDSIRSYLSKFVDDGWMSINGFSDEAPAEDDHLRKYTIKDLHLKPVVTVKSSDTVEHTFKLMQEHGFDQLPVLNAVGKLVGLVTLSKILKSLSSKKVQLTNSIVSIIIDFRQLKNFDASEITETPQLKKREYASMTVDTSLYLLNKFFEQNSNAVITDANLKPVHVVTKVDLVSFMLSKA</sequence>
<keyword evidence="6 9" id="KW-0129">CBS domain</keyword>
<dbReference type="Pfam" id="PF00291">
    <property type="entry name" value="PALP"/>
    <property type="match status" value="1"/>
</dbReference>
<protein>
    <recommendedName>
        <fullName evidence="7 10">Cystathionine beta-synthase</fullName>
        <ecNumber evidence="4 10">4.2.1.22</ecNumber>
    </recommendedName>
</protein>
<evidence type="ECO:0000256" key="1">
    <source>
        <dbReference type="ARBA" id="ARBA00001933"/>
    </source>
</evidence>
<comment type="similarity">
    <text evidence="3 10">Belongs to the cysteine synthase/cystathionine beta-synthase family.</text>
</comment>
<dbReference type="InterPro" id="IPR000644">
    <property type="entry name" value="CBS_dom"/>
</dbReference>
<accession>A0A1E3QNH5</accession>
<evidence type="ECO:0000256" key="9">
    <source>
        <dbReference type="PROSITE-ProRule" id="PRU00703"/>
    </source>
</evidence>
<dbReference type="Pfam" id="PF14222">
    <property type="entry name" value="MOR2-PAG1_N"/>
    <property type="match status" value="1"/>
</dbReference>
<dbReference type="SMART" id="SM00116">
    <property type="entry name" value="CBS"/>
    <property type="match status" value="1"/>
</dbReference>
<evidence type="ECO:0000256" key="7">
    <source>
        <dbReference type="ARBA" id="ARBA00026192"/>
    </source>
</evidence>
<dbReference type="GO" id="GO:0007118">
    <property type="term" value="P:budding cell apical bud growth"/>
    <property type="evidence" value="ECO:0007669"/>
    <property type="project" value="EnsemblFungi"/>
</dbReference>
<dbReference type="GO" id="GO:0019343">
    <property type="term" value="P:cysteine biosynthetic process via cystathionine"/>
    <property type="evidence" value="ECO:0007669"/>
    <property type="project" value="UniProtKB-UniRule"/>
</dbReference>
<dbReference type="InterPro" id="IPR025481">
    <property type="entry name" value="Cell_Morphogen_C"/>
</dbReference>
<dbReference type="Gene3D" id="3.40.50.1100">
    <property type="match status" value="2"/>
</dbReference>
<keyword evidence="10" id="KW-0198">Cysteine biosynthesis</keyword>
<dbReference type="RefSeq" id="XP_018984587.1">
    <property type="nucleotide sequence ID" value="XM_019132864.1"/>
</dbReference>
<dbReference type="EC" id="4.2.1.22" evidence="4 10"/>
<keyword evidence="14" id="KW-1185">Reference proteome</keyword>
<dbReference type="InterPro" id="IPR005857">
    <property type="entry name" value="Cysta_beta_synth"/>
</dbReference>
<dbReference type="NCBIfam" id="TIGR01137">
    <property type="entry name" value="cysta_beta"/>
    <property type="match status" value="1"/>
</dbReference>
<evidence type="ECO:0000256" key="3">
    <source>
        <dbReference type="ARBA" id="ARBA00007103"/>
    </source>
</evidence>
<keyword evidence="10" id="KW-0028">Amino-acid biosynthesis</keyword>
<dbReference type="GO" id="GO:0000902">
    <property type="term" value="P:cell morphogenesis"/>
    <property type="evidence" value="ECO:0007669"/>
    <property type="project" value="EnsemblFungi"/>
</dbReference>
<dbReference type="InterPro" id="IPR029473">
    <property type="entry name" value="MOR2-PAG1_mid"/>
</dbReference>